<sequence length="194" mass="22183">MSLANEAIIEKILARELKMFLSVPSIRKSSCQDYPESFKLHRKAQFSCWSRDTLESYLSDLEKAEEKGINLMTHKYARMDNLIPLLNSNPIIDIIVGYYCTWQRSMMKKYPGIMSGGRPLSSAEDSAFLTSFETYLRGELETYSDATLELLNKDILAKQAQNINMAEELYTFLVKDKGYDSLDEAEQASSMKRG</sequence>
<protein>
    <recommendedName>
        <fullName evidence="2">DUF4125 family protein</fullName>
    </recommendedName>
</protein>
<dbReference type="AlphaFoldDB" id="A0A0W8FUW6"/>
<evidence type="ECO:0000313" key="1">
    <source>
        <dbReference type="EMBL" id="KUG24546.1"/>
    </source>
</evidence>
<gene>
    <name evidence="1" type="ORF">ASZ90_005658</name>
</gene>
<name>A0A0W8FUW6_9ZZZZ</name>
<reference evidence="1" key="1">
    <citation type="journal article" date="2015" name="Proc. Natl. Acad. Sci. U.S.A.">
        <title>Networks of energetic and metabolic interactions define dynamics in microbial communities.</title>
        <authorList>
            <person name="Embree M."/>
            <person name="Liu J.K."/>
            <person name="Al-Bassam M.M."/>
            <person name="Zengler K."/>
        </authorList>
    </citation>
    <scope>NUCLEOTIDE SEQUENCE</scope>
</reference>
<comment type="caution">
    <text evidence="1">The sequence shown here is derived from an EMBL/GenBank/DDBJ whole genome shotgun (WGS) entry which is preliminary data.</text>
</comment>
<accession>A0A0W8FUW6</accession>
<dbReference type="Pfam" id="PF13526">
    <property type="entry name" value="DUF4125"/>
    <property type="match status" value="1"/>
</dbReference>
<organism evidence="1">
    <name type="scientific">hydrocarbon metagenome</name>
    <dbReference type="NCBI Taxonomy" id="938273"/>
    <lineage>
        <taxon>unclassified sequences</taxon>
        <taxon>metagenomes</taxon>
        <taxon>ecological metagenomes</taxon>
    </lineage>
</organism>
<dbReference type="InterPro" id="IPR025191">
    <property type="entry name" value="DUF4125"/>
</dbReference>
<dbReference type="EMBL" id="LNQE01000844">
    <property type="protein sequence ID" value="KUG24546.1"/>
    <property type="molecule type" value="Genomic_DNA"/>
</dbReference>
<evidence type="ECO:0008006" key="2">
    <source>
        <dbReference type="Google" id="ProtNLM"/>
    </source>
</evidence>
<proteinExistence type="predicted"/>